<dbReference type="Pfam" id="PF13439">
    <property type="entry name" value="Glyco_transf_4"/>
    <property type="match status" value="1"/>
</dbReference>
<dbReference type="InterPro" id="IPR001296">
    <property type="entry name" value="Glyco_trans_1"/>
</dbReference>
<keyword evidence="4" id="KW-1185">Reference proteome</keyword>
<dbReference type="Gene3D" id="3.40.50.2000">
    <property type="entry name" value="Glycogen Phosphorylase B"/>
    <property type="match status" value="2"/>
</dbReference>
<dbReference type="Pfam" id="PF00534">
    <property type="entry name" value="Glycos_transf_1"/>
    <property type="match status" value="1"/>
</dbReference>
<reference evidence="3 4" key="1">
    <citation type="submission" date="2023-03" db="EMBL/GenBank/DDBJ databases">
        <title>WGS of Methanotrichaceae archaeon Mx.</title>
        <authorList>
            <person name="Sorokin D.Y."/>
            <person name="Merkel A.Y."/>
        </authorList>
    </citation>
    <scope>NUCLEOTIDE SEQUENCE [LARGE SCALE GENOMIC DNA]</scope>
    <source>
        <strain evidence="3 4">Mx</strain>
    </source>
</reference>
<gene>
    <name evidence="3" type="ORF">P0O15_09095</name>
</gene>
<dbReference type="InterPro" id="IPR050194">
    <property type="entry name" value="Glycosyltransferase_grp1"/>
</dbReference>
<dbReference type="InterPro" id="IPR028098">
    <property type="entry name" value="Glyco_trans_4-like_N"/>
</dbReference>
<name>A0ABT5X9I7_9EURY</name>
<dbReference type="SUPFAM" id="SSF53756">
    <property type="entry name" value="UDP-Glycosyltransferase/glycogen phosphorylase"/>
    <property type="match status" value="1"/>
</dbReference>
<sequence>MAAIDMKIAYFSLEFPPRVFGGLGVYADSISKEMASLGHKISVFTMGDGELKRRQTRSGISVFRETPLPMRDGWEPFLSDRTLAWGEGVAFLSDLMSYNQLAAASLRDNGPFDLCVAHDWLGLPGGMAAKRSEGLPLIYHVHSLEVGRETAPNPQIVDLELRGGRLADGVITVSYAMREQLAGLGVPREKISVSHHGVDTGVFSLSAGKEKKLGELRERYDIGEEDEVILFVGRLEEVKGVIQLLEAMPKVLAEHPGAKLLVVGKGTLEGRARSMAESLGGSVKVVTDFLDLDSKIQHYALADLCVFPSLYEPFGIVGVEAAAMERPAVVGASGVSGLREIVDDPSSENPTGVHVNPSDPRDIAWGINLVLEDPERMREWGKNGRRKCLETFNWERAAKETLEIYERVISSRS</sequence>
<dbReference type="PANTHER" id="PTHR45947">
    <property type="entry name" value="SULFOQUINOVOSYL TRANSFERASE SQD2"/>
    <property type="match status" value="1"/>
</dbReference>
<feature type="domain" description="Glycosyltransferase subfamily 4-like N-terminal" evidence="2">
    <location>
        <begin position="20"/>
        <end position="200"/>
    </location>
</feature>
<proteinExistence type="predicted"/>
<evidence type="ECO:0000259" key="2">
    <source>
        <dbReference type="Pfam" id="PF13439"/>
    </source>
</evidence>
<organism evidence="3 4">
    <name type="scientific">Candidatus Methanocrinis natronophilus</name>
    <dbReference type="NCBI Taxonomy" id="3033396"/>
    <lineage>
        <taxon>Archaea</taxon>
        <taxon>Methanobacteriati</taxon>
        <taxon>Methanobacteriota</taxon>
        <taxon>Stenosarchaea group</taxon>
        <taxon>Methanomicrobia</taxon>
        <taxon>Methanotrichales</taxon>
        <taxon>Methanotrichaceae</taxon>
        <taxon>Methanocrinis</taxon>
    </lineage>
</organism>
<dbReference type="CDD" id="cd03801">
    <property type="entry name" value="GT4_PimA-like"/>
    <property type="match status" value="1"/>
</dbReference>
<comment type="caution">
    <text evidence="3">The sequence shown here is derived from an EMBL/GenBank/DDBJ whole genome shotgun (WGS) entry which is preliminary data.</text>
</comment>
<protein>
    <submittedName>
        <fullName evidence="3">Glycosyltransferase family 4 protein</fullName>
    </submittedName>
</protein>
<accession>A0ABT5X9I7</accession>
<dbReference type="PANTHER" id="PTHR45947:SF3">
    <property type="entry name" value="SULFOQUINOVOSYL TRANSFERASE SQD2"/>
    <property type="match status" value="1"/>
</dbReference>
<evidence type="ECO:0000259" key="1">
    <source>
        <dbReference type="Pfam" id="PF00534"/>
    </source>
</evidence>
<evidence type="ECO:0000313" key="4">
    <source>
        <dbReference type="Proteomes" id="UP001220010"/>
    </source>
</evidence>
<feature type="domain" description="Glycosyl transferase family 1" evidence="1">
    <location>
        <begin position="215"/>
        <end position="386"/>
    </location>
</feature>
<evidence type="ECO:0000313" key="3">
    <source>
        <dbReference type="EMBL" id="MDF0591313.1"/>
    </source>
</evidence>
<dbReference type="EMBL" id="JARFPK010000035">
    <property type="protein sequence ID" value="MDF0591313.1"/>
    <property type="molecule type" value="Genomic_DNA"/>
</dbReference>
<dbReference type="RefSeq" id="WP_316967047.1">
    <property type="nucleotide sequence ID" value="NZ_JARFPK010000035.1"/>
</dbReference>
<dbReference type="Proteomes" id="UP001220010">
    <property type="component" value="Unassembled WGS sequence"/>
</dbReference>